<dbReference type="EMBL" id="JAUSUV010000004">
    <property type="protein sequence ID" value="MDQ0416979.1"/>
    <property type="molecule type" value="Genomic_DNA"/>
</dbReference>
<dbReference type="PANTHER" id="PTHR42705">
    <property type="entry name" value="BIFUNCTIONAL NON-HOMOLOGOUS END JOINING PROTEIN LIGD"/>
    <property type="match status" value="1"/>
</dbReference>
<dbReference type="Proteomes" id="UP001238450">
    <property type="component" value="Unassembled WGS sequence"/>
</dbReference>
<organism evidence="2 3">
    <name type="scientific">Croceifilum oryzae</name>
    <dbReference type="NCBI Taxonomy" id="1553429"/>
    <lineage>
        <taxon>Bacteria</taxon>
        <taxon>Bacillati</taxon>
        <taxon>Bacillota</taxon>
        <taxon>Bacilli</taxon>
        <taxon>Bacillales</taxon>
        <taxon>Thermoactinomycetaceae</taxon>
        <taxon>Croceifilum</taxon>
    </lineage>
</organism>
<name>A0AAJ1TEM1_9BACL</name>
<evidence type="ECO:0000313" key="2">
    <source>
        <dbReference type="EMBL" id="MDQ0416979.1"/>
    </source>
</evidence>
<sequence length="300" mass="34568">MGKKVKQTIQIDGYEIDISNPDKLLFPQAGITKWDYLLYLTQIGPYLLPYTQNRLLTTIRYPDGVNGEHFYQKNCPKKRPDFVETVRVDETEYILLNNLPTLAWLANLACLEFHVSFHYATNMNAPTEVVFDLDPSTSEFGPVQETALQLHQILQSLGLHAFPKTSGATGLQVYIPIENRYTFDQTRKITQFIARYLAERYPNLITVERLVKDRGNKVYVDYLQHWTKKTLIAPYSPRARSSATVSTPLEWDELAHLSSPTEFTLPMMIERIQQKGDLFATMVQGPRESLDDILSFVERQ</sequence>
<dbReference type="AlphaFoldDB" id="A0AAJ1TEM1"/>
<proteinExistence type="predicted"/>
<keyword evidence="2" id="KW-0436">Ligase</keyword>
<accession>A0AAJ1TEM1</accession>
<evidence type="ECO:0000259" key="1">
    <source>
        <dbReference type="Pfam" id="PF21686"/>
    </source>
</evidence>
<dbReference type="GO" id="GO:0003910">
    <property type="term" value="F:DNA ligase (ATP) activity"/>
    <property type="evidence" value="ECO:0007669"/>
    <property type="project" value="UniProtKB-EC"/>
</dbReference>
<dbReference type="RefSeq" id="WP_307251669.1">
    <property type="nucleotide sequence ID" value="NZ_JAUSUV010000004.1"/>
</dbReference>
<protein>
    <submittedName>
        <fullName evidence="2">Bifunctional non-homologous end joining protein LigD</fullName>
        <ecNumber evidence="2">6.5.1.1</ecNumber>
    </submittedName>
</protein>
<feature type="domain" description="DNA ligase D polymerase" evidence="1">
    <location>
        <begin position="32"/>
        <end position="279"/>
    </location>
</feature>
<dbReference type="InterPro" id="IPR052171">
    <property type="entry name" value="NHEJ_LigD"/>
</dbReference>
<reference evidence="2 3" key="1">
    <citation type="submission" date="2023-07" db="EMBL/GenBank/DDBJ databases">
        <title>Genomic Encyclopedia of Type Strains, Phase IV (KMG-IV): sequencing the most valuable type-strain genomes for metagenomic binning, comparative biology and taxonomic classification.</title>
        <authorList>
            <person name="Goeker M."/>
        </authorList>
    </citation>
    <scope>NUCLEOTIDE SEQUENCE [LARGE SCALE GENOMIC DNA]</scope>
    <source>
        <strain evidence="2 3">DSM 46876</strain>
    </source>
</reference>
<gene>
    <name evidence="2" type="ORF">J2Z48_001151</name>
</gene>
<dbReference type="Gene3D" id="3.90.920.10">
    <property type="entry name" value="DNA primase, PRIM domain"/>
    <property type="match status" value="1"/>
</dbReference>
<dbReference type="InterPro" id="IPR014145">
    <property type="entry name" value="LigD_pol_dom"/>
</dbReference>
<keyword evidence="3" id="KW-1185">Reference proteome</keyword>
<dbReference type="PANTHER" id="PTHR42705:SF2">
    <property type="entry name" value="BIFUNCTIONAL NON-HOMOLOGOUS END JOINING PROTEIN LIGD"/>
    <property type="match status" value="1"/>
</dbReference>
<dbReference type="CDD" id="cd04861">
    <property type="entry name" value="LigD_Pol_like"/>
    <property type="match status" value="1"/>
</dbReference>
<dbReference type="EC" id="6.5.1.1" evidence="2"/>
<comment type="caution">
    <text evidence="2">The sequence shown here is derived from an EMBL/GenBank/DDBJ whole genome shotgun (WGS) entry which is preliminary data.</text>
</comment>
<dbReference type="NCBIfam" id="TIGR02778">
    <property type="entry name" value="ligD_pol"/>
    <property type="match status" value="1"/>
</dbReference>
<evidence type="ECO:0000313" key="3">
    <source>
        <dbReference type="Proteomes" id="UP001238450"/>
    </source>
</evidence>
<dbReference type="Pfam" id="PF21686">
    <property type="entry name" value="LigD_Prim-Pol"/>
    <property type="match status" value="1"/>
</dbReference>